<feature type="signal peptide" evidence="1">
    <location>
        <begin position="1"/>
        <end position="22"/>
    </location>
</feature>
<dbReference type="PROSITE" id="PS51257">
    <property type="entry name" value="PROKAR_LIPOPROTEIN"/>
    <property type="match status" value="1"/>
</dbReference>
<dbReference type="OrthoDB" id="5825090at2"/>
<dbReference type="AlphaFoldDB" id="A0A4Y3IUU5"/>
<evidence type="ECO:0000313" key="2">
    <source>
        <dbReference type="EMBL" id="GEA62684.1"/>
    </source>
</evidence>
<sequence>MHKRLLATLLTAMLGCSFAVQAIELSVEDKQQMLSDAQSQKSAQRIVSLALSEQSDQANFNLLRIKQPQQEVVRFLAIKAISESAPQYTSDLAVFVDAQRKVTPSLKIVEEGDGFRFVSPAFSYQLMAQRLIDDWKLNDQLIALYVGVENEQLDLRSWLTESPEQTSQREKLLINNIDKISDEGLTYLVGQITDNSVLSWLPSSDLMVAMATTSNNPDLYNIMWKMKADSALSRELERLGQEGSDFSIQQMIVASQNPSLSERSLQLLAKYAPTSQPAEDFLVSRMRNQGDAQVITESLQGYGYNSWFNQWASKYPEIFNR</sequence>
<reference evidence="2 3" key="1">
    <citation type="submission" date="2019-06" db="EMBL/GenBank/DDBJ databases">
        <title>Whole genome shotgun sequence of Vibrio comitans NBRC 102076.</title>
        <authorList>
            <person name="Hosoyama A."/>
            <person name="Uohara A."/>
            <person name="Ohji S."/>
            <person name="Ichikawa N."/>
        </authorList>
    </citation>
    <scope>NUCLEOTIDE SEQUENCE [LARGE SCALE GENOMIC DNA]</scope>
    <source>
        <strain evidence="2 3">NBRC 102076</strain>
    </source>
</reference>
<comment type="caution">
    <text evidence="2">The sequence shown here is derived from an EMBL/GenBank/DDBJ whole genome shotgun (WGS) entry which is preliminary data.</text>
</comment>
<protein>
    <recommendedName>
        <fullName evidence="4">DUF2066 domain-containing protein</fullName>
    </recommendedName>
</protein>
<evidence type="ECO:0000256" key="1">
    <source>
        <dbReference type="SAM" id="SignalP"/>
    </source>
</evidence>
<dbReference type="EMBL" id="BJLH01000026">
    <property type="protein sequence ID" value="GEA62684.1"/>
    <property type="molecule type" value="Genomic_DNA"/>
</dbReference>
<keyword evidence="1" id="KW-0732">Signal</keyword>
<feature type="chain" id="PRO_5021268402" description="DUF2066 domain-containing protein" evidence="1">
    <location>
        <begin position="23"/>
        <end position="321"/>
    </location>
</feature>
<gene>
    <name evidence="2" type="ORF">VCO01S_38770</name>
</gene>
<evidence type="ECO:0000313" key="3">
    <source>
        <dbReference type="Proteomes" id="UP000318242"/>
    </source>
</evidence>
<accession>A0A4Y3IUU5</accession>
<organism evidence="2 3">
    <name type="scientific">Vibrio comitans NBRC 102076</name>
    <dbReference type="NCBI Taxonomy" id="1219078"/>
    <lineage>
        <taxon>Bacteria</taxon>
        <taxon>Pseudomonadati</taxon>
        <taxon>Pseudomonadota</taxon>
        <taxon>Gammaproteobacteria</taxon>
        <taxon>Vibrionales</taxon>
        <taxon>Vibrionaceae</taxon>
        <taxon>Vibrio</taxon>
    </lineage>
</organism>
<evidence type="ECO:0008006" key="4">
    <source>
        <dbReference type="Google" id="ProtNLM"/>
    </source>
</evidence>
<proteinExistence type="predicted"/>
<dbReference type="RefSeq" id="WP_141273645.1">
    <property type="nucleotide sequence ID" value="NZ_BJLH01000026.1"/>
</dbReference>
<dbReference type="Proteomes" id="UP000318242">
    <property type="component" value="Unassembled WGS sequence"/>
</dbReference>
<keyword evidence="3" id="KW-1185">Reference proteome</keyword>
<name>A0A4Y3IUU5_9VIBR</name>